<keyword evidence="3" id="KW-1185">Reference proteome</keyword>
<dbReference type="EMBL" id="JANPWB010000012">
    <property type="protein sequence ID" value="KAJ1113107.1"/>
    <property type="molecule type" value="Genomic_DNA"/>
</dbReference>
<gene>
    <name evidence="2" type="ORF">NDU88_001362</name>
</gene>
<sequence>MYLKSGTDDNPSSNLMSEPLEHVEPPSLELTYRTMVPNHEQVQKDNRKAKVANKQLLSSIKRVVKSCQDIGARIMTMETRTDKLETEVQTVVKQAAVQELQFSDI</sequence>
<dbReference type="AlphaFoldDB" id="A0AAV7ND59"/>
<evidence type="ECO:0000256" key="1">
    <source>
        <dbReference type="SAM" id="MobiDB-lite"/>
    </source>
</evidence>
<name>A0AAV7ND59_PLEWA</name>
<accession>A0AAV7ND59</accession>
<dbReference type="Proteomes" id="UP001066276">
    <property type="component" value="Chromosome 8"/>
</dbReference>
<evidence type="ECO:0000313" key="2">
    <source>
        <dbReference type="EMBL" id="KAJ1113107.1"/>
    </source>
</evidence>
<comment type="caution">
    <text evidence="2">The sequence shown here is derived from an EMBL/GenBank/DDBJ whole genome shotgun (WGS) entry which is preliminary data.</text>
</comment>
<proteinExistence type="predicted"/>
<feature type="region of interest" description="Disordered" evidence="1">
    <location>
        <begin position="1"/>
        <end position="22"/>
    </location>
</feature>
<organism evidence="2 3">
    <name type="scientific">Pleurodeles waltl</name>
    <name type="common">Iberian ribbed newt</name>
    <dbReference type="NCBI Taxonomy" id="8319"/>
    <lineage>
        <taxon>Eukaryota</taxon>
        <taxon>Metazoa</taxon>
        <taxon>Chordata</taxon>
        <taxon>Craniata</taxon>
        <taxon>Vertebrata</taxon>
        <taxon>Euteleostomi</taxon>
        <taxon>Amphibia</taxon>
        <taxon>Batrachia</taxon>
        <taxon>Caudata</taxon>
        <taxon>Salamandroidea</taxon>
        <taxon>Salamandridae</taxon>
        <taxon>Pleurodelinae</taxon>
        <taxon>Pleurodeles</taxon>
    </lineage>
</organism>
<protein>
    <submittedName>
        <fullName evidence="2">Uncharacterized protein</fullName>
    </submittedName>
</protein>
<evidence type="ECO:0000313" key="3">
    <source>
        <dbReference type="Proteomes" id="UP001066276"/>
    </source>
</evidence>
<reference evidence="2" key="1">
    <citation type="journal article" date="2022" name="bioRxiv">
        <title>Sequencing and chromosome-scale assembly of the giantPleurodeles waltlgenome.</title>
        <authorList>
            <person name="Brown T."/>
            <person name="Elewa A."/>
            <person name="Iarovenko S."/>
            <person name="Subramanian E."/>
            <person name="Araus A.J."/>
            <person name="Petzold A."/>
            <person name="Susuki M."/>
            <person name="Suzuki K.-i.T."/>
            <person name="Hayashi T."/>
            <person name="Toyoda A."/>
            <person name="Oliveira C."/>
            <person name="Osipova E."/>
            <person name="Leigh N.D."/>
            <person name="Simon A."/>
            <person name="Yun M.H."/>
        </authorList>
    </citation>
    <scope>NUCLEOTIDE SEQUENCE</scope>
    <source>
        <strain evidence="2">20211129_DDA</strain>
        <tissue evidence="2">Liver</tissue>
    </source>
</reference>